<evidence type="ECO:0000313" key="2">
    <source>
        <dbReference type="Proteomes" id="UP000035579"/>
    </source>
</evidence>
<organism evidence="1 2">
    <name type="scientific">Archangium gephyra</name>
    <dbReference type="NCBI Taxonomy" id="48"/>
    <lineage>
        <taxon>Bacteria</taxon>
        <taxon>Pseudomonadati</taxon>
        <taxon>Myxococcota</taxon>
        <taxon>Myxococcia</taxon>
        <taxon>Myxococcales</taxon>
        <taxon>Cystobacterineae</taxon>
        <taxon>Archangiaceae</taxon>
        <taxon>Archangium</taxon>
    </lineage>
</organism>
<protein>
    <submittedName>
        <fullName evidence="1">Uncharacterized protein</fullName>
    </submittedName>
</protein>
<dbReference type="Proteomes" id="UP000035579">
    <property type="component" value="Chromosome"/>
</dbReference>
<sequence length="42" mass="4585">MGIPDLVSPLVAASLADDFAEVPAFRAWFFVEDFEDSYAMGS</sequence>
<gene>
    <name evidence="1" type="ORF">AA314_01179</name>
</gene>
<dbReference type="EMBL" id="CP011509">
    <property type="protein sequence ID" value="AKI99552.1"/>
    <property type="molecule type" value="Genomic_DNA"/>
</dbReference>
<accession>A0AAC8Q244</accession>
<evidence type="ECO:0000313" key="1">
    <source>
        <dbReference type="EMBL" id="AKI99552.1"/>
    </source>
</evidence>
<proteinExistence type="predicted"/>
<name>A0AAC8Q244_9BACT</name>
<dbReference type="AlphaFoldDB" id="A0AAC8Q244"/>
<reference evidence="1 2" key="1">
    <citation type="submission" date="2015-05" db="EMBL/GenBank/DDBJ databases">
        <title>Genome assembly of Archangium gephyra DSM 2261.</title>
        <authorList>
            <person name="Sharma G."/>
            <person name="Subramanian S."/>
        </authorList>
    </citation>
    <scope>NUCLEOTIDE SEQUENCE [LARGE SCALE GENOMIC DNA]</scope>
    <source>
        <strain evidence="1 2">DSM 2261</strain>
    </source>
</reference>
<dbReference type="KEGG" id="age:AA314_01179"/>